<dbReference type="PROSITE" id="PS50075">
    <property type="entry name" value="CARRIER"/>
    <property type="match status" value="1"/>
</dbReference>
<protein>
    <submittedName>
        <fullName evidence="13">Type I polyketide synthase</fullName>
    </submittedName>
</protein>
<dbReference type="SMART" id="SM00822">
    <property type="entry name" value="PKS_KR"/>
    <property type="match status" value="1"/>
</dbReference>
<dbReference type="InterPro" id="IPR009081">
    <property type="entry name" value="PP-bd_ACP"/>
</dbReference>
<dbReference type="PROSITE" id="PS00012">
    <property type="entry name" value="PHOSPHOPANTETHEINE"/>
    <property type="match status" value="1"/>
</dbReference>
<dbReference type="Pfam" id="PF02801">
    <property type="entry name" value="Ketoacyl-synt_C"/>
    <property type="match status" value="1"/>
</dbReference>
<dbReference type="Pfam" id="PF21089">
    <property type="entry name" value="PKS_DH_N"/>
    <property type="match status" value="1"/>
</dbReference>
<dbReference type="SMART" id="SM00827">
    <property type="entry name" value="PKS_AT"/>
    <property type="match status" value="1"/>
</dbReference>
<dbReference type="Pfam" id="PF16197">
    <property type="entry name" value="KAsynt_C_assoc"/>
    <property type="match status" value="1"/>
</dbReference>
<dbReference type="InterPro" id="IPR032821">
    <property type="entry name" value="PKS_assoc"/>
</dbReference>
<evidence type="ECO:0000313" key="13">
    <source>
        <dbReference type="EMBL" id="QEV20767.1"/>
    </source>
</evidence>
<accession>A0A5J6HUV1</accession>
<evidence type="ECO:0000256" key="7">
    <source>
        <dbReference type="ARBA" id="ARBA00023268"/>
    </source>
</evidence>
<keyword evidence="5" id="KW-0808">Transferase</keyword>
<dbReference type="Pfam" id="PF00698">
    <property type="entry name" value="Acyl_transf_1"/>
    <property type="match status" value="1"/>
</dbReference>
<dbReference type="GO" id="GO:0004312">
    <property type="term" value="F:fatty acid synthase activity"/>
    <property type="evidence" value="ECO:0007669"/>
    <property type="project" value="TreeGrafter"/>
</dbReference>
<dbReference type="InterPro" id="IPR055123">
    <property type="entry name" value="SpnB-like_Rossmann"/>
</dbReference>
<dbReference type="PROSITE" id="PS00606">
    <property type="entry name" value="KS3_1"/>
    <property type="match status" value="1"/>
</dbReference>
<dbReference type="InterPro" id="IPR020807">
    <property type="entry name" value="PKS_DH"/>
</dbReference>
<comment type="cofactor">
    <cofactor evidence="1">
        <name>pantetheine 4'-phosphate</name>
        <dbReference type="ChEBI" id="CHEBI:47942"/>
    </cofactor>
</comment>
<dbReference type="InterPro" id="IPR049900">
    <property type="entry name" value="PKS_mFAS_DH"/>
</dbReference>
<dbReference type="Gene3D" id="3.10.129.110">
    <property type="entry name" value="Polyketide synthase dehydratase"/>
    <property type="match status" value="1"/>
</dbReference>
<dbReference type="InterPro" id="IPR016035">
    <property type="entry name" value="Acyl_Trfase/lysoPLipase"/>
</dbReference>
<dbReference type="InterPro" id="IPR014030">
    <property type="entry name" value="Ketoacyl_synth_N"/>
</dbReference>
<dbReference type="CDD" id="cd08956">
    <property type="entry name" value="KR_3_FAS_SDR_x"/>
    <property type="match status" value="1"/>
</dbReference>
<feature type="region of interest" description="N-terminal hotdog fold" evidence="9">
    <location>
        <begin position="932"/>
        <end position="1056"/>
    </location>
</feature>
<dbReference type="InterPro" id="IPR042104">
    <property type="entry name" value="PKS_dehydratase_sf"/>
</dbReference>
<keyword evidence="8" id="KW-0012">Acyltransferase</keyword>
<dbReference type="InterPro" id="IPR050091">
    <property type="entry name" value="PKS_NRPS_Biosynth_Enz"/>
</dbReference>
<feature type="active site" description="Proton donor; for dehydratase activity" evidence="9">
    <location>
        <position position="1127"/>
    </location>
</feature>
<dbReference type="GO" id="GO:0004315">
    <property type="term" value="F:3-oxoacyl-[acyl-carrier-protein] synthase activity"/>
    <property type="evidence" value="ECO:0007669"/>
    <property type="project" value="InterPro"/>
</dbReference>
<dbReference type="InterPro" id="IPR036736">
    <property type="entry name" value="ACP-like_sf"/>
</dbReference>
<dbReference type="Pfam" id="PF08659">
    <property type="entry name" value="KR"/>
    <property type="match status" value="1"/>
</dbReference>
<evidence type="ECO:0000256" key="2">
    <source>
        <dbReference type="ARBA" id="ARBA00004792"/>
    </source>
</evidence>
<keyword evidence="3" id="KW-0596">Phosphopantetheine</keyword>
<evidence type="ECO:0000256" key="3">
    <source>
        <dbReference type="ARBA" id="ARBA00022450"/>
    </source>
</evidence>
<dbReference type="PROSITE" id="PS52019">
    <property type="entry name" value="PKS_MFAS_DH"/>
    <property type="match status" value="1"/>
</dbReference>
<dbReference type="FunFam" id="1.10.1200.10:FF:000007">
    <property type="entry name" value="Probable polyketide synthase pks17"/>
    <property type="match status" value="1"/>
</dbReference>
<dbReference type="InterPro" id="IPR016036">
    <property type="entry name" value="Malonyl_transacylase_ACP-bd"/>
</dbReference>
<dbReference type="InterPro" id="IPR020806">
    <property type="entry name" value="PKS_PP-bd"/>
</dbReference>
<dbReference type="InterPro" id="IPR014043">
    <property type="entry name" value="Acyl_transferase_dom"/>
</dbReference>
<dbReference type="KEGG" id="salw:CP975_27345"/>
<dbReference type="InterPro" id="IPR049552">
    <property type="entry name" value="PKS_DH_N"/>
</dbReference>
<sequence length="1876" mass="195685">MAQDEKLLENLKFVTAELRRTRHRLVEVEEAEHEPIAIVGMACRFPGKVASPEDLWRLVADGVDAISDFPEGRGWELDTLYDPDPDRPGTTYVRQGGFIEDADAFDPAFFGISPREAVAMDPQQRLALETSWEVLERAGIDPGSLKGSSTGVYLGMIHNEYGCILPTVPADIEPFLSNGNVNSVASGRIAYSLGLQGPAITLDTACSSSLVSLHLAAQALRRGDCALALAGGAQVQATPISFTDFARQRGLATDGRIKAFADGADGTIWGEGVGMLLLERLSDARRNGREILAVIRGSAINQDGASNGLTAPNGPSQQRMIRQALADARLTTAEVDVVEAHGTGTTLGDPIEAQALINTYGQGREGAEPLWLGSVKSNLGHTQAAAGVVGVIKMVMALRHGVMPKTLHVDEPSRKIDWSAGDVRLLTEAREWPDTGRPRRAGVSSFGLSGTNAHVILEQVPAAEPEPPSEAPVVGGVVPWVLSGKTQDALRAQAERLHSFLRDNSELRPADVGYSLAVTRARFEHRAVITGSDVDELLAGVQALAAGDVSGAVASGSVRRGRVAFLFTGQGSQRAGMGRELYETYPVFAAAFDEVCAHFEGQLERRLKDVVFGTSGGDAGLIDQTVYTQAALFAIEVALFRLVEAWGLTPDFLVGHSVGELAAAHVSGVFTLEDAAKLVAARGRLMQALPAGGAMAAIQATEAEILPLLEGRESEIAIAAINGPTSVVVSGDDTAVVEVLEHWREQGRKVHQLRVSHAFHSPRMEPMLDEFRTIAAGLSYGTPSIPVVSNLTGQLATPEDISSPDYWVRHVRQAVRFADGITYLAEQGVTSFIELGPDGTLSALAQEIASDSEEAVFTPVLRKNRPEAEALTQAIGTAHIHGAELDWNGVFAGRGARRVDLPTYAFQHQHYWLEGPASAHDAAGLGLVGSEHALLGAAVTPADSDSLLLTGRVSLRTHPWLADHAVMGTVLVPGTGLVELAIHAGGQVGCGQVEELTIQAPLVLPQAGALQLQVVVGAPDSSERRTVGIYSRPDNAVDEPWTPHAVGVLAPTVAAVDADLMSWPPAGGEEVALDGLYEGLVEHGYEYGPTFQCLRSVWVRGEEIFAEVELAPGTGTDGFVVHPALLDAALHAVIVGAEHAARSGGGGEEAEVRLPFSWAGVSFHAEGASRLRVRLSVDSDRRITLAAADTTGAPVVSVEGLATRPVSAGQLSSAGGAWHESLFRVDWVSAPDVAAAPIASAGGRWAALGDDGFGLHGVLREAGGSAEPTVHADLAGLAAALDAGAPVPEIVFVPFAPVGSEDLSGLAEGARAASVRALETVRAWLADERFGGSRLVLVTRGATAGRADMAPTDLVHAPLWGLVRSAEAENPGQFVLLDLDPAGADTVTRDVLASAAVSEEPELAVRGGALYVPKLARTEAPAEPARPRLDPEGTVLITGGTGTLGALVARHLVSEYGARRLLLVSRRGAAAAGVTELVAELGALGAETTVAACDAADRDALAALLAGVPADRPLTAVVHTAGALDDGVVGSLTPERLEAVMRPKVDAAVNLHVLTQHLDLAAFVLFSSAAGVFGGPGQANYAAANVFLDALARHRRAVGLTAHSLAWGLWEQRSDLTANLATGDVRRITGSGLATISSVEGLALFDAALATAEAVSVPVRLDLPRLRAQASSGELTALLDRLVKAPARRTAPAAADAEAQGSSLAQRLSGLAADKQAGVLLELVQLNVAKVLGLTGSRQVEPDRGFLDLGVDSLTALELRNRLGGATGLRLPATLIFDYPSAGAVAKYLGTQFSADAAGPGATPVHADLGRLEATVSAAELSDEDRDKVVNRLQSLLAALGRPVVVGGGAGAAATDLTSASDDEMFAMIDQELGLS</sequence>
<comment type="pathway">
    <text evidence="2">Antibiotic biosynthesis.</text>
</comment>
<dbReference type="Pfam" id="PF22953">
    <property type="entry name" value="SpnB_Rossmann"/>
    <property type="match status" value="1"/>
</dbReference>
<dbReference type="SMART" id="SM00823">
    <property type="entry name" value="PKS_PP"/>
    <property type="match status" value="1"/>
</dbReference>
<keyword evidence="7" id="KW-0511">Multifunctional enzyme</keyword>
<dbReference type="Gene3D" id="3.40.50.720">
    <property type="entry name" value="NAD(P)-binding Rossmann-like Domain"/>
    <property type="match status" value="1"/>
</dbReference>
<dbReference type="PROSITE" id="PS52004">
    <property type="entry name" value="KS3_2"/>
    <property type="match status" value="1"/>
</dbReference>
<dbReference type="FunFam" id="3.40.47.10:FF:000019">
    <property type="entry name" value="Polyketide synthase type I"/>
    <property type="match status" value="1"/>
</dbReference>
<dbReference type="Proteomes" id="UP000326553">
    <property type="component" value="Chromosome"/>
</dbReference>
<keyword evidence="6" id="KW-0045">Antibiotic biosynthesis</keyword>
<dbReference type="Pfam" id="PF08990">
    <property type="entry name" value="Docking"/>
    <property type="match status" value="1"/>
</dbReference>
<dbReference type="InterPro" id="IPR006162">
    <property type="entry name" value="Ppantetheine_attach_site"/>
</dbReference>
<feature type="region of interest" description="C-terminal hotdog fold" evidence="9">
    <location>
        <begin position="1068"/>
        <end position="1212"/>
    </location>
</feature>
<dbReference type="InterPro" id="IPR036291">
    <property type="entry name" value="NAD(P)-bd_dom_sf"/>
</dbReference>
<organism evidence="13 14">
    <name type="scientific">Streptomyces alboniger</name>
    <dbReference type="NCBI Taxonomy" id="132473"/>
    <lineage>
        <taxon>Bacteria</taxon>
        <taxon>Bacillati</taxon>
        <taxon>Actinomycetota</taxon>
        <taxon>Actinomycetes</taxon>
        <taxon>Kitasatosporales</taxon>
        <taxon>Streptomycetaceae</taxon>
        <taxon>Streptomyces</taxon>
        <taxon>Streptomyces aurantiacus group</taxon>
    </lineage>
</organism>
<dbReference type="GO" id="GO:0033068">
    <property type="term" value="P:macrolide biosynthetic process"/>
    <property type="evidence" value="ECO:0007669"/>
    <property type="project" value="UniProtKB-ARBA"/>
</dbReference>
<evidence type="ECO:0000256" key="8">
    <source>
        <dbReference type="ARBA" id="ARBA00023315"/>
    </source>
</evidence>
<dbReference type="Pfam" id="PF14765">
    <property type="entry name" value="PS-DH"/>
    <property type="match status" value="1"/>
</dbReference>
<dbReference type="InterPro" id="IPR013968">
    <property type="entry name" value="PKS_KR"/>
</dbReference>
<dbReference type="InterPro" id="IPR018201">
    <property type="entry name" value="Ketoacyl_synth_AS"/>
</dbReference>
<feature type="domain" description="PKS/mFAS DH" evidence="12">
    <location>
        <begin position="932"/>
        <end position="1212"/>
    </location>
</feature>
<dbReference type="Gene3D" id="3.30.70.3290">
    <property type="match status" value="1"/>
</dbReference>
<dbReference type="GO" id="GO:0006633">
    <property type="term" value="P:fatty acid biosynthetic process"/>
    <property type="evidence" value="ECO:0007669"/>
    <property type="project" value="InterPro"/>
</dbReference>
<evidence type="ECO:0000256" key="5">
    <source>
        <dbReference type="ARBA" id="ARBA00022679"/>
    </source>
</evidence>
<evidence type="ECO:0000259" key="10">
    <source>
        <dbReference type="PROSITE" id="PS50075"/>
    </source>
</evidence>
<dbReference type="EMBL" id="CP023695">
    <property type="protein sequence ID" value="QEV20767.1"/>
    <property type="molecule type" value="Genomic_DNA"/>
</dbReference>
<dbReference type="SMART" id="SM01294">
    <property type="entry name" value="PKS_PP_betabranch"/>
    <property type="match status" value="1"/>
</dbReference>
<dbReference type="CDD" id="cd00833">
    <property type="entry name" value="PKS"/>
    <property type="match status" value="1"/>
</dbReference>
<dbReference type="GO" id="GO:0031177">
    <property type="term" value="F:phosphopantetheine binding"/>
    <property type="evidence" value="ECO:0007669"/>
    <property type="project" value="InterPro"/>
</dbReference>
<keyword evidence="14" id="KW-1185">Reference proteome</keyword>
<evidence type="ECO:0000256" key="4">
    <source>
        <dbReference type="ARBA" id="ARBA00022553"/>
    </source>
</evidence>
<dbReference type="SUPFAM" id="SSF51735">
    <property type="entry name" value="NAD(P)-binding Rossmann-fold domains"/>
    <property type="match status" value="2"/>
</dbReference>
<feature type="active site" description="Proton acceptor; for dehydratase activity" evidence="9">
    <location>
        <position position="964"/>
    </location>
</feature>
<dbReference type="Pfam" id="PF00109">
    <property type="entry name" value="ketoacyl-synt"/>
    <property type="match status" value="1"/>
</dbReference>
<proteinExistence type="predicted"/>
<dbReference type="PANTHER" id="PTHR43775:SF51">
    <property type="entry name" value="INACTIVE PHENOLPHTHIOCEROL SYNTHESIS POLYKETIDE SYNTHASE TYPE I PKS1-RELATED"/>
    <property type="match status" value="1"/>
</dbReference>
<evidence type="ECO:0000259" key="11">
    <source>
        <dbReference type="PROSITE" id="PS52004"/>
    </source>
</evidence>
<evidence type="ECO:0000313" key="14">
    <source>
        <dbReference type="Proteomes" id="UP000326553"/>
    </source>
</evidence>
<name>A0A5J6HUV1_STRAD</name>
<dbReference type="SMART" id="SM00825">
    <property type="entry name" value="PKS_KS"/>
    <property type="match status" value="1"/>
</dbReference>
<feature type="domain" description="Ketosynthase family 3 (KS3)" evidence="11">
    <location>
        <begin position="33"/>
        <end position="459"/>
    </location>
</feature>
<reference evidence="13 14" key="1">
    <citation type="submission" date="2017-09" db="EMBL/GenBank/DDBJ databases">
        <authorList>
            <person name="Lee N."/>
            <person name="Cho B.-K."/>
        </authorList>
    </citation>
    <scope>NUCLEOTIDE SEQUENCE [LARGE SCALE GENOMIC DNA]</scope>
    <source>
        <strain evidence="13 14">ATCC 12461</strain>
    </source>
</reference>
<dbReference type="InterPro" id="IPR020841">
    <property type="entry name" value="PKS_Beta-ketoAc_synthase_dom"/>
</dbReference>
<dbReference type="InterPro" id="IPR049551">
    <property type="entry name" value="PKS_DH_C"/>
</dbReference>
<dbReference type="SUPFAM" id="SSF47336">
    <property type="entry name" value="ACP-like"/>
    <property type="match status" value="1"/>
</dbReference>
<evidence type="ECO:0000256" key="6">
    <source>
        <dbReference type="ARBA" id="ARBA00023194"/>
    </source>
</evidence>
<dbReference type="InterPro" id="IPR057326">
    <property type="entry name" value="KR_dom"/>
</dbReference>
<keyword evidence="4" id="KW-0597">Phosphoprotein</keyword>
<dbReference type="InterPro" id="IPR015083">
    <property type="entry name" value="NorB/c/GfsB-D-like_docking"/>
</dbReference>
<dbReference type="SUPFAM" id="SSF53901">
    <property type="entry name" value="Thiolase-like"/>
    <property type="match status" value="1"/>
</dbReference>
<gene>
    <name evidence="13" type="ORF">CP975_27345</name>
</gene>
<dbReference type="InterPro" id="IPR001227">
    <property type="entry name" value="Ac_transferase_dom_sf"/>
</dbReference>
<feature type="domain" description="Carrier" evidence="10">
    <location>
        <begin position="1718"/>
        <end position="1793"/>
    </location>
</feature>
<dbReference type="FunFam" id="3.40.366.10:FF:000002">
    <property type="entry name" value="Probable polyketide synthase 2"/>
    <property type="match status" value="1"/>
</dbReference>
<dbReference type="Pfam" id="PF00550">
    <property type="entry name" value="PP-binding"/>
    <property type="match status" value="1"/>
</dbReference>
<dbReference type="InterPro" id="IPR014031">
    <property type="entry name" value="Ketoacyl_synth_C"/>
</dbReference>
<dbReference type="Gene3D" id="3.40.366.10">
    <property type="entry name" value="Malonyl-Coenzyme A Acyl Carrier Protein, domain 2"/>
    <property type="match status" value="1"/>
</dbReference>
<dbReference type="InterPro" id="IPR016039">
    <property type="entry name" value="Thiolase-like"/>
</dbReference>
<dbReference type="SMART" id="SM00826">
    <property type="entry name" value="PKS_DH"/>
    <property type="match status" value="1"/>
</dbReference>
<dbReference type="RefSeq" id="WP_055528636.1">
    <property type="nucleotide sequence ID" value="NZ_LIQN01000072.1"/>
</dbReference>
<dbReference type="PANTHER" id="PTHR43775">
    <property type="entry name" value="FATTY ACID SYNTHASE"/>
    <property type="match status" value="1"/>
</dbReference>
<dbReference type="SUPFAM" id="SSF52151">
    <property type="entry name" value="FabD/lysophospholipase-like"/>
    <property type="match status" value="1"/>
</dbReference>
<evidence type="ECO:0000259" key="12">
    <source>
        <dbReference type="PROSITE" id="PS52019"/>
    </source>
</evidence>
<dbReference type="OrthoDB" id="9778690at2"/>
<dbReference type="SUPFAM" id="SSF55048">
    <property type="entry name" value="Probable ACP-binding domain of malonyl-CoA ACP transacylase"/>
    <property type="match status" value="1"/>
</dbReference>
<evidence type="ECO:0000256" key="1">
    <source>
        <dbReference type="ARBA" id="ARBA00001957"/>
    </source>
</evidence>
<dbReference type="Gene3D" id="1.10.1200.10">
    <property type="entry name" value="ACP-like"/>
    <property type="match status" value="1"/>
</dbReference>
<evidence type="ECO:0000256" key="9">
    <source>
        <dbReference type="PROSITE-ProRule" id="PRU01363"/>
    </source>
</evidence>
<dbReference type="Gene3D" id="3.40.47.10">
    <property type="match status" value="1"/>
</dbReference>